<protein>
    <recommendedName>
        <fullName evidence="3">TerB family tellurite resistance protein</fullName>
    </recommendedName>
</protein>
<sequence>MMLLIISLASLNVDAQTFNEWFRQKKTQKKYLAQQIALYKVYGNLLAKGYDIAKDGLQLVGDIKNGDFKLHDDYFNSLKSVSPKVKQYTKVAQINLYFRRIVQQSNQNLYRVKQSLHTTSYQYSYVSNVYNNLLAESGDQISLLVDVLTDGTLELSEDARIEKIEKIYESISDMYAFCQHFSKGNDEYMIQVEKERTDYFLERRLHNLE</sequence>
<organism evidence="1 2">
    <name type="scientific">Chitinophaga rhizophila</name>
    <dbReference type="NCBI Taxonomy" id="2866212"/>
    <lineage>
        <taxon>Bacteria</taxon>
        <taxon>Pseudomonadati</taxon>
        <taxon>Bacteroidota</taxon>
        <taxon>Chitinophagia</taxon>
        <taxon>Chitinophagales</taxon>
        <taxon>Chitinophagaceae</taxon>
        <taxon>Chitinophaga</taxon>
    </lineage>
</organism>
<name>A0ABS7G9Q7_9BACT</name>
<gene>
    <name evidence="1" type="ORF">K1Y79_03795</name>
</gene>
<evidence type="ECO:0000313" key="1">
    <source>
        <dbReference type="EMBL" id="MBW8683447.1"/>
    </source>
</evidence>
<dbReference type="EMBL" id="JAICCF010000001">
    <property type="protein sequence ID" value="MBW8683447.1"/>
    <property type="molecule type" value="Genomic_DNA"/>
</dbReference>
<evidence type="ECO:0008006" key="3">
    <source>
        <dbReference type="Google" id="ProtNLM"/>
    </source>
</evidence>
<evidence type="ECO:0000313" key="2">
    <source>
        <dbReference type="Proteomes" id="UP000812961"/>
    </source>
</evidence>
<accession>A0ABS7G9Q7</accession>
<dbReference type="Proteomes" id="UP000812961">
    <property type="component" value="Unassembled WGS sequence"/>
</dbReference>
<keyword evidence="2" id="KW-1185">Reference proteome</keyword>
<proteinExistence type="predicted"/>
<comment type="caution">
    <text evidence="1">The sequence shown here is derived from an EMBL/GenBank/DDBJ whole genome shotgun (WGS) entry which is preliminary data.</text>
</comment>
<dbReference type="RefSeq" id="WP_220248668.1">
    <property type="nucleotide sequence ID" value="NZ_JAICCF010000001.1"/>
</dbReference>
<reference evidence="1 2" key="1">
    <citation type="submission" date="2021-08" db="EMBL/GenBank/DDBJ databases">
        <title>The genome sequence of Chitinophaga sp. B61.</title>
        <authorList>
            <person name="Zhang X."/>
        </authorList>
    </citation>
    <scope>NUCLEOTIDE SEQUENCE [LARGE SCALE GENOMIC DNA]</scope>
    <source>
        <strain evidence="1 2">B61</strain>
    </source>
</reference>